<dbReference type="SUPFAM" id="SSF53067">
    <property type="entry name" value="Actin-like ATPase domain"/>
    <property type="match status" value="2"/>
</dbReference>
<evidence type="ECO:0000259" key="8">
    <source>
        <dbReference type="Pfam" id="PF00370"/>
    </source>
</evidence>
<evidence type="ECO:0000256" key="1">
    <source>
        <dbReference type="ARBA" id="ARBA00009156"/>
    </source>
</evidence>
<gene>
    <name evidence="10" type="ORF">PCC79_01910</name>
</gene>
<dbReference type="EMBL" id="CP115965">
    <property type="protein sequence ID" value="WZW98990.1"/>
    <property type="molecule type" value="Genomic_DNA"/>
</dbReference>
<protein>
    <recommendedName>
        <fullName evidence="6">ATP:glycerol 3-phosphotransferase</fullName>
    </recommendedName>
</protein>
<evidence type="ECO:0000256" key="3">
    <source>
        <dbReference type="ARBA" id="ARBA00022741"/>
    </source>
</evidence>
<dbReference type="Pfam" id="PF02782">
    <property type="entry name" value="FGGY_C"/>
    <property type="match status" value="1"/>
</dbReference>
<keyword evidence="4 10" id="KW-0418">Kinase</keyword>
<evidence type="ECO:0000256" key="2">
    <source>
        <dbReference type="ARBA" id="ARBA00022679"/>
    </source>
</evidence>
<keyword evidence="3" id="KW-0547">Nucleotide-binding</keyword>
<feature type="region of interest" description="Disordered" evidence="7">
    <location>
        <begin position="485"/>
        <end position="504"/>
    </location>
</feature>
<dbReference type="PIRSF" id="PIRSF000538">
    <property type="entry name" value="GlpK"/>
    <property type="match status" value="1"/>
</dbReference>
<feature type="domain" description="Carbohydrate kinase FGGY N-terminal" evidence="8">
    <location>
        <begin position="14"/>
        <end position="252"/>
    </location>
</feature>
<keyword evidence="11" id="KW-1185">Reference proteome</keyword>
<keyword evidence="5" id="KW-0067">ATP-binding</keyword>
<dbReference type="Pfam" id="PF00370">
    <property type="entry name" value="FGGY_N"/>
    <property type="match status" value="1"/>
</dbReference>
<proteinExistence type="inferred from homology"/>
<evidence type="ECO:0000259" key="9">
    <source>
        <dbReference type="Pfam" id="PF02782"/>
    </source>
</evidence>
<evidence type="ECO:0000256" key="4">
    <source>
        <dbReference type="ARBA" id="ARBA00022777"/>
    </source>
</evidence>
<dbReference type="PANTHER" id="PTHR10196">
    <property type="entry name" value="SUGAR KINASE"/>
    <property type="match status" value="1"/>
</dbReference>
<accession>A0ABZ3CB49</accession>
<comment type="similarity">
    <text evidence="1">Belongs to the FGGY kinase family.</text>
</comment>
<organism evidence="10 11">
    <name type="scientific">Propioniciclava soli</name>
    <dbReference type="NCBI Taxonomy" id="2775081"/>
    <lineage>
        <taxon>Bacteria</taxon>
        <taxon>Bacillati</taxon>
        <taxon>Actinomycetota</taxon>
        <taxon>Actinomycetes</taxon>
        <taxon>Propionibacteriales</taxon>
        <taxon>Propionibacteriaceae</taxon>
        <taxon>Propioniciclava</taxon>
    </lineage>
</organism>
<evidence type="ECO:0000256" key="6">
    <source>
        <dbReference type="ARBA" id="ARBA00043149"/>
    </source>
</evidence>
<dbReference type="InterPro" id="IPR018484">
    <property type="entry name" value="FGGY_N"/>
</dbReference>
<dbReference type="PROSITE" id="PS00933">
    <property type="entry name" value="FGGY_KINASES_1"/>
    <property type="match status" value="1"/>
</dbReference>
<evidence type="ECO:0000256" key="5">
    <source>
        <dbReference type="ARBA" id="ARBA00022840"/>
    </source>
</evidence>
<dbReference type="Proteomes" id="UP001434337">
    <property type="component" value="Chromosome"/>
</dbReference>
<dbReference type="InterPro" id="IPR000577">
    <property type="entry name" value="Carb_kinase_FGGY"/>
</dbReference>
<feature type="domain" description="Carbohydrate kinase FGGY C-terminal" evidence="9">
    <location>
        <begin position="264"/>
        <end position="445"/>
    </location>
</feature>
<name>A0ABZ3CB49_9ACTN</name>
<dbReference type="InterPro" id="IPR018485">
    <property type="entry name" value="FGGY_C"/>
</dbReference>
<dbReference type="RefSeq" id="WP_342372846.1">
    <property type="nucleotide sequence ID" value="NZ_CP115965.1"/>
</dbReference>
<evidence type="ECO:0000313" key="11">
    <source>
        <dbReference type="Proteomes" id="UP001434337"/>
    </source>
</evidence>
<dbReference type="Gene3D" id="3.30.420.40">
    <property type="match status" value="2"/>
</dbReference>
<sequence length="504" mass="51938">MNIHAEVIVRVPSVLALDQGTTSSKALVVTPSGRVLGTGSCPVGIGSPRPGWVEQDATELAHSVEVAARRALDEAGTVDILGVAISNQRESVVAWDARTRDVVGPMISWQDQRGDAACRALATPTTEALVRERSGLELGSMFSASKIAWFAQHADAGADLRVGTVDTWLLDRLTGGATYATEAGNASRTLLLNVAGLNWDADLCGLFGVDPAILPAVRPSTGPWGTTRNFAGLPDATPILAVLGDSHAALFGHWALEPGAAVGKATYGTGSSIMLPVDDPGARLDGIATTLAWQAPAPLWALEGNILYAGAGMDWLARTLGVRPGADFSALAAEASGSRSAVFVPALNGLGAPWWEAGAVGTLTGLDAASTRAEIARAGLESVAHQVCDVVEAMDPDATQRQLHAGGGATASAALMQIQADLLGRSLLVSSHADISAIGAAALAFDAAGSRLVPDATLAPRVVHPSDAFSADDRRATRGRWRDALTRAGVPAHPEPLATTTQER</sequence>
<evidence type="ECO:0000313" key="10">
    <source>
        <dbReference type="EMBL" id="WZW98990.1"/>
    </source>
</evidence>
<dbReference type="InterPro" id="IPR018483">
    <property type="entry name" value="Carb_kinase_FGGY_CS"/>
</dbReference>
<evidence type="ECO:0000256" key="7">
    <source>
        <dbReference type="SAM" id="MobiDB-lite"/>
    </source>
</evidence>
<reference evidence="10 11" key="1">
    <citation type="journal article" date="2023" name="Environ Microbiome">
        <title>A coral-associated actinobacterium mitigates coral bleaching under heat stress.</title>
        <authorList>
            <person name="Li J."/>
            <person name="Zou Y."/>
            <person name="Li Q."/>
            <person name="Zhang J."/>
            <person name="Bourne D.G."/>
            <person name="Lyu Y."/>
            <person name="Liu C."/>
            <person name="Zhang S."/>
        </authorList>
    </citation>
    <scope>NUCLEOTIDE SEQUENCE [LARGE SCALE GENOMIC DNA]</scope>
    <source>
        <strain evidence="10 11">SCSIO 13291</strain>
    </source>
</reference>
<dbReference type="GO" id="GO:0016301">
    <property type="term" value="F:kinase activity"/>
    <property type="evidence" value="ECO:0007669"/>
    <property type="project" value="UniProtKB-KW"/>
</dbReference>
<keyword evidence="2" id="KW-0808">Transferase</keyword>
<dbReference type="InterPro" id="IPR043129">
    <property type="entry name" value="ATPase_NBD"/>
</dbReference>
<dbReference type="PANTHER" id="PTHR10196:SF69">
    <property type="entry name" value="GLYCEROL KINASE"/>
    <property type="match status" value="1"/>
</dbReference>